<dbReference type="InterPro" id="IPR028923">
    <property type="entry name" value="SAICAR_synt/ADE2_N"/>
</dbReference>
<accession>A0A1L9PPM5</accession>
<evidence type="ECO:0000313" key="11">
    <source>
        <dbReference type="EMBL" id="OJJ03461.1"/>
    </source>
</evidence>
<dbReference type="AlphaFoldDB" id="A0A1L9PPM5"/>
<dbReference type="UniPathway" id="UPA00074">
    <property type="reaction ID" value="UER00131"/>
</dbReference>
<dbReference type="Gene3D" id="3.30.200.20">
    <property type="entry name" value="Phosphorylase Kinase, domain 1"/>
    <property type="match status" value="1"/>
</dbReference>
<comment type="pathway">
    <text evidence="1">Purine metabolism; IMP biosynthesis via de novo pathway; 5-amino-1-(5-phospho-D-ribosyl)imidazole-4-carboxamide from 5-amino-1-(5-phospho-D-ribosyl)imidazole-4-carboxylate: step 1/2.</text>
</comment>
<feature type="domain" description="SAICAR synthetase/ADE2 N-terminal" evidence="10">
    <location>
        <begin position="14"/>
        <end position="268"/>
    </location>
</feature>
<dbReference type="VEuPathDB" id="FungiDB:ASPVEDRAFT_42919"/>
<comment type="similarity">
    <text evidence="2">Belongs to the SAICAR synthetase family.</text>
</comment>
<evidence type="ECO:0000256" key="3">
    <source>
        <dbReference type="ARBA" id="ARBA00012217"/>
    </source>
</evidence>
<dbReference type="Gene3D" id="3.30.470.20">
    <property type="entry name" value="ATP-grasp fold, B domain"/>
    <property type="match status" value="1"/>
</dbReference>
<dbReference type="GO" id="GO:0006189">
    <property type="term" value="P:'de novo' IMP biosynthetic process"/>
    <property type="evidence" value="ECO:0007669"/>
    <property type="project" value="UniProtKB-UniPathway"/>
</dbReference>
<dbReference type="GeneID" id="63728214"/>
<evidence type="ECO:0000256" key="7">
    <source>
        <dbReference type="ARBA" id="ARBA00022755"/>
    </source>
</evidence>
<keyword evidence="7" id="KW-0658">Purine biosynthesis</keyword>
<proteinExistence type="inferred from homology"/>
<dbReference type="PROSITE" id="PS01057">
    <property type="entry name" value="SAICAR_SYNTHETASE_1"/>
    <property type="match status" value="1"/>
</dbReference>
<evidence type="ECO:0000256" key="2">
    <source>
        <dbReference type="ARBA" id="ARBA00010190"/>
    </source>
</evidence>
<dbReference type="NCBIfam" id="NF010568">
    <property type="entry name" value="PRK13961.1"/>
    <property type="match status" value="1"/>
</dbReference>
<organism evidence="11 12">
    <name type="scientific">Aspergillus versicolor CBS 583.65</name>
    <dbReference type="NCBI Taxonomy" id="1036611"/>
    <lineage>
        <taxon>Eukaryota</taxon>
        <taxon>Fungi</taxon>
        <taxon>Dikarya</taxon>
        <taxon>Ascomycota</taxon>
        <taxon>Pezizomycotina</taxon>
        <taxon>Eurotiomycetes</taxon>
        <taxon>Eurotiomycetidae</taxon>
        <taxon>Eurotiales</taxon>
        <taxon>Aspergillaceae</taxon>
        <taxon>Aspergillus</taxon>
        <taxon>Aspergillus subgen. Nidulantes</taxon>
    </lineage>
</organism>
<evidence type="ECO:0000256" key="1">
    <source>
        <dbReference type="ARBA" id="ARBA00004672"/>
    </source>
</evidence>
<dbReference type="FunFam" id="3.30.470.20:FF:000015">
    <property type="entry name" value="Phosphoribosylaminoimidazole-succinocarboxamide synthase"/>
    <property type="match status" value="1"/>
</dbReference>
<evidence type="ECO:0000256" key="4">
    <source>
        <dbReference type="ARBA" id="ARBA00016460"/>
    </source>
</evidence>
<evidence type="ECO:0000256" key="8">
    <source>
        <dbReference type="ARBA" id="ARBA00022840"/>
    </source>
</evidence>
<evidence type="ECO:0000313" key="12">
    <source>
        <dbReference type="Proteomes" id="UP000184073"/>
    </source>
</evidence>
<keyword evidence="12" id="KW-1185">Reference proteome</keyword>
<dbReference type="OrthoDB" id="9991235at2759"/>
<dbReference type="RefSeq" id="XP_040669223.1">
    <property type="nucleotide sequence ID" value="XM_040812703.1"/>
</dbReference>
<dbReference type="GO" id="GO:0005524">
    <property type="term" value="F:ATP binding"/>
    <property type="evidence" value="ECO:0007669"/>
    <property type="project" value="UniProtKB-KW"/>
</dbReference>
<dbReference type="PANTHER" id="PTHR43700:SF1">
    <property type="entry name" value="PHOSPHORIBOSYLAMINOIMIDAZOLE-SUCCINOCARBOXAMIDE SYNTHASE"/>
    <property type="match status" value="1"/>
</dbReference>
<dbReference type="PROSITE" id="PS01058">
    <property type="entry name" value="SAICAR_SYNTHETASE_2"/>
    <property type="match status" value="1"/>
</dbReference>
<dbReference type="CDD" id="cd01414">
    <property type="entry name" value="SAICAR_synt_Sc"/>
    <property type="match status" value="1"/>
</dbReference>
<evidence type="ECO:0000256" key="6">
    <source>
        <dbReference type="ARBA" id="ARBA00022741"/>
    </source>
</evidence>
<keyword evidence="6" id="KW-0547">Nucleotide-binding</keyword>
<dbReference type="Pfam" id="PF01259">
    <property type="entry name" value="SAICAR_synt"/>
    <property type="match status" value="1"/>
</dbReference>
<reference evidence="12" key="1">
    <citation type="journal article" date="2017" name="Genome Biol.">
        <title>Comparative genomics reveals high biological diversity and specific adaptations in the industrially and medically important fungal genus Aspergillus.</title>
        <authorList>
            <person name="de Vries R.P."/>
            <person name="Riley R."/>
            <person name="Wiebenga A."/>
            <person name="Aguilar-Osorio G."/>
            <person name="Amillis S."/>
            <person name="Uchima C.A."/>
            <person name="Anderluh G."/>
            <person name="Asadollahi M."/>
            <person name="Askin M."/>
            <person name="Barry K."/>
            <person name="Battaglia E."/>
            <person name="Bayram O."/>
            <person name="Benocci T."/>
            <person name="Braus-Stromeyer S.A."/>
            <person name="Caldana C."/>
            <person name="Canovas D."/>
            <person name="Cerqueira G.C."/>
            <person name="Chen F."/>
            <person name="Chen W."/>
            <person name="Choi C."/>
            <person name="Clum A."/>
            <person name="Dos Santos R.A."/>
            <person name="Damasio A.R."/>
            <person name="Diallinas G."/>
            <person name="Emri T."/>
            <person name="Fekete E."/>
            <person name="Flipphi M."/>
            <person name="Freyberg S."/>
            <person name="Gallo A."/>
            <person name="Gournas C."/>
            <person name="Habgood R."/>
            <person name="Hainaut M."/>
            <person name="Harispe M.L."/>
            <person name="Henrissat B."/>
            <person name="Hilden K.S."/>
            <person name="Hope R."/>
            <person name="Hossain A."/>
            <person name="Karabika E."/>
            <person name="Karaffa L."/>
            <person name="Karanyi Z."/>
            <person name="Krasevec N."/>
            <person name="Kuo A."/>
            <person name="Kusch H."/>
            <person name="LaButti K."/>
            <person name="Lagendijk E.L."/>
            <person name="Lapidus A."/>
            <person name="Levasseur A."/>
            <person name="Lindquist E."/>
            <person name="Lipzen A."/>
            <person name="Logrieco A.F."/>
            <person name="MacCabe A."/>
            <person name="Maekelae M.R."/>
            <person name="Malavazi I."/>
            <person name="Melin P."/>
            <person name="Meyer V."/>
            <person name="Mielnichuk N."/>
            <person name="Miskei M."/>
            <person name="Molnar A.P."/>
            <person name="Mule G."/>
            <person name="Ngan C.Y."/>
            <person name="Orejas M."/>
            <person name="Orosz E."/>
            <person name="Ouedraogo J.P."/>
            <person name="Overkamp K.M."/>
            <person name="Park H.-S."/>
            <person name="Perrone G."/>
            <person name="Piumi F."/>
            <person name="Punt P.J."/>
            <person name="Ram A.F."/>
            <person name="Ramon A."/>
            <person name="Rauscher S."/>
            <person name="Record E."/>
            <person name="Riano-Pachon D.M."/>
            <person name="Robert V."/>
            <person name="Roehrig J."/>
            <person name="Ruller R."/>
            <person name="Salamov A."/>
            <person name="Salih N.S."/>
            <person name="Samson R.A."/>
            <person name="Sandor E."/>
            <person name="Sanguinetti M."/>
            <person name="Schuetze T."/>
            <person name="Sepcic K."/>
            <person name="Shelest E."/>
            <person name="Sherlock G."/>
            <person name="Sophianopoulou V."/>
            <person name="Squina F.M."/>
            <person name="Sun H."/>
            <person name="Susca A."/>
            <person name="Todd R.B."/>
            <person name="Tsang A."/>
            <person name="Unkles S.E."/>
            <person name="van de Wiele N."/>
            <person name="van Rossen-Uffink D."/>
            <person name="Oliveira J.V."/>
            <person name="Vesth T.C."/>
            <person name="Visser J."/>
            <person name="Yu J.-H."/>
            <person name="Zhou M."/>
            <person name="Andersen M.R."/>
            <person name="Archer D.B."/>
            <person name="Baker S.E."/>
            <person name="Benoit I."/>
            <person name="Brakhage A.A."/>
            <person name="Braus G.H."/>
            <person name="Fischer R."/>
            <person name="Frisvad J.C."/>
            <person name="Goldman G.H."/>
            <person name="Houbraken J."/>
            <person name="Oakley B."/>
            <person name="Pocsi I."/>
            <person name="Scazzocchio C."/>
            <person name="Seiboth B."/>
            <person name="vanKuyk P.A."/>
            <person name="Wortman J."/>
            <person name="Dyer P.S."/>
            <person name="Grigoriev I.V."/>
        </authorList>
    </citation>
    <scope>NUCLEOTIDE SEQUENCE [LARGE SCALE GENOMIC DNA]</scope>
    <source>
        <strain evidence="12">CBS 583.65</strain>
    </source>
</reference>
<dbReference type="Proteomes" id="UP000184073">
    <property type="component" value="Unassembled WGS sequence"/>
</dbReference>
<dbReference type="NCBIfam" id="TIGR00081">
    <property type="entry name" value="purC"/>
    <property type="match status" value="1"/>
</dbReference>
<keyword evidence="5" id="KW-0436">Ligase</keyword>
<dbReference type="EMBL" id="KV878130">
    <property type="protein sequence ID" value="OJJ03461.1"/>
    <property type="molecule type" value="Genomic_DNA"/>
</dbReference>
<dbReference type="GO" id="GO:0005737">
    <property type="term" value="C:cytoplasm"/>
    <property type="evidence" value="ECO:0007669"/>
    <property type="project" value="TreeGrafter"/>
</dbReference>
<evidence type="ECO:0000256" key="9">
    <source>
        <dbReference type="ARBA" id="ARBA00030409"/>
    </source>
</evidence>
<dbReference type="EC" id="6.3.2.6" evidence="3"/>
<protein>
    <recommendedName>
        <fullName evidence="4">Phosphoribosylaminoimidazole-succinocarboxamide synthase</fullName>
        <ecNumber evidence="3">6.3.2.6</ecNumber>
    </recommendedName>
    <alternativeName>
        <fullName evidence="9">SAICAR synthetase</fullName>
    </alternativeName>
</protein>
<dbReference type="InterPro" id="IPR001636">
    <property type="entry name" value="SAICAR_synth"/>
</dbReference>
<evidence type="ECO:0000259" key="10">
    <source>
        <dbReference type="Pfam" id="PF01259"/>
    </source>
</evidence>
<dbReference type="InterPro" id="IPR018236">
    <property type="entry name" value="SAICAR_synthetase_CS"/>
</dbReference>
<dbReference type="GO" id="GO:0004639">
    <property type="term" value="F:phosphoribosylaminoimidazolesuccinocarboxamide synthase activity"/>
    <property type="evidence" value="ECO:0007669"/>
    <property type="project" value="UniProtKB-EC"/>
</dbReference>
<evidence type="ECO:0000256" key="5">
    <source>
        <dbReference type="ARBA" id="ARBA00022598"/>
    </source>
</evidence>
<name>A0A1L9PPM5_ASPVE</name>
<keyword evidence="8" id="KW-0067">ATP-binding</keyword>
<sequence>MTIESTDLTSLSLLRKGKVRDIYEVNKSTLLLVATDRISAFDFLLNNAVPDKGKILTLLTHHWISNVLPTYFPKLKHHIISLGLPAESSLRANEKKGLIGRAMVVRKCTMLPFECIVRGYITGSAWAEYKKSGTVHGMPQPAGLRHGQQFPGGPIYTPAIKVPYGGRDENIHPARAREMVGDRLAEQMEKLALGLYQAAYDWALERGIIIADTKFEFGHDEDSDEIILADEILTPDCSRFWSASDYVVGQAPKSFDKRFLCDWLTENGLSAKVGIEVPDEVIARTESNYHEIFQRLTGQTLETALAAL</sequence>
<dbReference type="PANTHER" id="PTHR43700">
    <property type="entry name" value="PHOSPHORIBOSYLAMINOIMIDAZOLE-SUCCINOCARBOXAMIDE SYNTHASE"/>
    <property type="match status" value="1"/>
</dbReference>
<dbReference type="SUPFAM" id="SSF56104">
    <property type="entry name" value="SAICAR synthase-like"/>
    <property type="match status" value="1"/>
</dbReference>
<dbReference type="STRING" id="1036611.A0A1L9PPM5"/>
<dbReference type="HAMAP" id="MF_00137">
    <property type="entry name" value="SAICAR_synth"/>
    <property type="match status" value="1"/>
</dbReference>
<gene>
    <name evidence="11" type="ORF">ASPVEDRAFT_42919</name>
</gene>